<feature type="domain" description="EamA" evidence="12">
    <location>
        <begin position="156"/>
        <end position="291"/>
    </location>
</feature>
<evidence type="ECO:0000256" key="7">
    <source>
        <dbReference type="ARBA" id="ARBA00022985"/>
    </source>
</evidence>
<keyword evidence="8 11" id="KW-1133">Transmembrane helix</keyword>
<dbReference type="PANTHER" id="PTHR30561:SF9">
    <property type="entry name" value="4-AMINO-4-DEOXY-L-ARABINOSE-PHOSPHOUNDECAPRENOL FLIPPASE SUBUNIT ARNF-RELATED"/>
    <property type="match status" value="1"/>
</dbReference>
<feature type="transmembrane region" description="Helical" evidence="11">
    <location>
        <begin position="124"/>
        <end position="144"/>
    </location>
</feature>
<keyword evidence="7" id="KW-0448">Lipopolysaccharide biosynthesis</keyword>
<dbReference type="InterPro" id="IPR000620">
    <property type="entry name" value="EamA_dom"/>
</dbReference>
<sequence length="296" mass="31541">MTATALDQTALLLVVTGALCHASWNLLAKKAAGGLPFVWLFGLVSTVLAVPFGIYAWIENAVPLTAVAWLAIAGSALMHLVYSLVLQQGYRKSDFSVVYPLARGTGPLFSVSGAILVLGEMPNVAGWIGILALLAGIFLISGIHRVHKATTPHAKAGLLWGSLTGLCIAAYTLLDGWAIKALGLSPLLFYVLCLWLRTLMLTPQALRDVSALRAEWGRNRKAIVAVGILSPMAYLLVLFAIKAAPLSYIAPLRELSMLIGVYLGTRVLREALLPSRLIGTLSMIIGVVLLALFSTS</sequence>
<dbReference type="Gene3D" id="1.10.3730.20">
    <property type="match status" value="2"/>
</dbReference>
<evidence type="ECO:0000256" key="11">
    <source>
        <dbReference type="SAM" id="Phobius"/>
    </source>
</evidence>
<feature type="transmembrane region" description="Helical" evidence="11">
    <location>
        <begin position="222"/>
        <end position="241"/>
    </location>
</feature>
<organism evidence="13 14">
    <name type="scientific">Dechloromonas hankyongensis</name>
    <dbReference type="NCBI Taxonomy" id="2908002"/>
    <lineage>
        <taxon>Bacteria</taxon>
        <taxon>Pseudomonadati</taxon>
        <taxon>Pseudomonadota</taxon>
        <taxon>Betaproteobacteria</taxon>
        <taxon>Rhodocyclales</taxon>
        <taxon>Azonexaceae</taxon>
        <taxon>Dechloromonas</taxon>
    </lineage>
</organism>
<keyword evidence="3" id="KW-0444">Lipid biosynthesis</keyword>
<evidence type="ECO:0000256" key="5">
    <source>
        <dbReference type="ARBA" id="ARBA00022556"/>
    </source>
</evidence>
<dbReference type="InterPro" id="IPR000390">
    <property type="entry name" value="Small_drug/metabolite_transptr"/>
</dbReference>
<evidence type="ECO:0000256" key="1">
    <source>
        <dbReference type="ARBA" id="ARBA00004651"/>
    </source>
</evidence>
<name>A0ABS9K3W3_9RHOO</name>
<evidence type="ECO:0000256" key="6">
    <source>
        <dbReference type="ARBA" id="ARBA00022692"/>
    </source>
</evidence>
<dbReference type="Proteomes" id="UP001165384">
    <property type="component" value="Unassembled WGS sequence"/>
</dbReference>
<evidence type="ECO:0000256" key="4">
    <source>
        <dbReference type="ARBA" id="ARBA00022519"/>
    </source>
</evidence>
<keyword evidence="4" id="KW-0997">Cell inner membrane</keyword>
<comment type="caution">
    <text evidence="13">The sequence shown here is derived from an EMBL/GenBank/DDBJ whole genome shotgun (WGS) entry which is preliminary data.</text>
</comment>
<comment type="subcellular location">
    <subcellularLocation>
        <location evidence="1">Cell membrane</location>
        <topology evidence="1">Multi-pass membrane protein</topology>
    </subcellularLocation>
</comment>
<keyword evidence="14" id="KW-1185">Reference proteome</keyword>
<evidence type="ECO:0000256" key="3">
    <source>
        <dbReference type="ARBA" id="ARBA00022516"/>
    </source>
</evidence>
<accession>A0ABS9K3W3</accession>
<protein>
    <submittedName>
        <fullName evidence="13">DMT family transporter</fullName>
    </submittedName>
</protein>
<keyword evidence="9" id="KW-0443">Lipid metabolism</keyword>
<feature type="transmembrane region" description="Helical" evidence="11">
    <location>
        <begin position="180"/>
        <end position="201"/>
    </location>
</feature>
<evidence type="ECO:0000313" key="14">
    <source>
        <dbReference type="Proteomes" id="UP001165384"/>
    </source>
</evidence>
<keyword evidence="6 11" id="KW-0812">Transmembrane</keyword>
<feature type="transmembrane region" description="Helical" evidence="11">
    <location>
        <begin position="64"/>
        <end position="85"/>
    </location>
</feature>
<evidence type="ECO:0000256" key="2">
    <source>
        <dbReference type="ARBA" id="ARBA00022475"/>
    </source>
</evidence>
<feature type="transmembrane region" description="Helical" evidence="11">
    <location>
        <begin position="156"/>
        <end position="174"/>
    </location>
</feature>
<evidence type="ECO:0000259" key="12">
    <source>
        <dbReference type="Pfam" id="PF00892"/>
    </source>
</evidence>
<dbReference type="Pfam" id="PF00892">
    <property type="entry name" value="EamA"/>
    <property type="match status" value="2"/>
</dbReference>
<feature type="domain" description="EamA" evidence="12">
    <location>
        <begin position="9"/>
        <end position="141"/>
    </location>
</feature>
<dbReference type="SUPFAM" id="SSF103481">
    <property type="entry name" value="Multidrug resistance efflux transporter EmrE"/>
    <property type="match status" value="2"/>
</dbReference>
<dbReference type="InterPro" id="IPR037185">
    <property type="entry name" value="EmrE-like"/>
</dbReference>
<dbReference type="RefSeq" id="WP_275711167.1">
    <property type="nucleotide sequence ID" value="NZ_JAKLTN010000002.1"/>
</dbReference>
<evidence type="ECO:0000256" key="10">
    <source>
        <dbReference type="ARBA" id="ARBA00023136"/>
    </source>
</evidence>
<evidence type="ECO:0000313" key="13">
    <source>
        <dbReference type="EMBL" id="MCG2577838.1"/>
    </source>
</evidence>
<keyword evidence="5" id="KW-0441">Lipid A biosynthesis</keyword>
<dbReference type="PANTHER" id="PTHR30561">
    <property type="entry name" value="SMR FAMILY PROTON-DEPENDENT DRUG EFFLUX TRANSPORTER SUGE"/>
    <property type="match status" value="1"/>
</dbReference>
<feature type="transmembrane region" description="Helical" evidence="11">
    <location>
        <begin position="277"/>
        <end position="295"/>
    </location>
</feature>
<evidence type="ECO:0000256" key="8">
    <source>
        <dbReference type="ARBA" id="ARBA00022989"/>
    </source>
</evidence>
<keyword evidence="10 11" id="KW-0472">Membrane</keyword>
<gene>
    <name evidence="13" type="ORF">LZ012_12640</name>
</gene>
<feature type="transmembrane region" description="Helical" evidence="11">
    <location>
        <begin position="39"/>
        <end position="58"/>
    </location>
</feature>
<proteinExistence type="predicted"/>
<reference evidence="13" key="1">
    <citation type="submission" date="2022-01" db="EMBL/GenBank/DDBJ databases">
        <authorList>
            <person name="Jo J.-H."/>
            <person name="Im W.-T."/>
        </authorList>
    </citation>
    <scope>NUCLEOTIDE SEQUENCE</scope>
    <source>
        <strain evidence="13">XY25</strain>
    </source>
</reference>
<evidence type="ECO:0000256" key="9">
    <source>
        <dbReference type="ARBA" id="ARBA00023098"/>
    </source>
</evidence>
<feature type="transmembrane region" description="Helical" evidence="11">
    <location>
        <begin position="6"/>
        <end position="27"/>
    </location>
</feature>
<feature type="transmembrane region" description="Helical" evidence="11">
    <location>
        <begin position="97"/>
        <end position="118"/>
    </location>
</feature>
<dbReference type="EMBL" id="JAKLTN010000002">
    <property type="protein sequence ID" value="MCG2577838.1"/>
    <property type="molecule type" value="Genomic_DNA"/>
</dbReference>
<keyword evidence="2" id="KW-1003">Cell membrane</keyword>